<proteinExistence type="predicted"/>
<evidence type="ECO:0000313" key="2">
    <source>
        <dbReference type="EMBL" id="MDN4609585.1"/>
    </source>
</evidence>
<dbReference type="Proteomes" id="UP001174209">
    <property type="component" value="Unassembled WGS sequence"/>
</dbReference>
<name>A0ABT8JWP9_9MICC</name>
<keyword evidence="1" id="KW-0812">Transmembrane</keyword>
<sequence>MDDLQLLRATRNDIGTIPAATLARGRERLMRASHSDPAPHQFEDVFQDEGVFGVSHDASRRSRSVRFRRGFAVAAAAAVILTGALVAADVVLPDRRPISAAAAVLEDAAAATVRTSDPVVLPGQYLEIETRALYGASSPGEGLTWDVVQADELYIPADPHEEWIWNRQAPVPTESAPEIVKEAARLQPTVDPATYAALTGVFRAPGGAFGNGEQYTIIGEPLTEADNLARDPKALLDRIYEHTEGAGKTPDLEAFETIVESLRTGIIPADLRAAFYGAAALIPGVDIMDSQATIDGRTGVAIGIAPPEGGSRQDIIIDPTSGLVIGEQIVMLKDYPGAPAGTVESWTSVQTSVVDSAP</sequence>
<gene>
    <name evidence="2" type="ORF">P5G52_01770</name>
</gene>
<dbReference type="EMBL" id="JAROCG010000001">
    <property type="protein sequence ID" value="MDN4609585.1"/>
    <property type="molecule type" value="Genomic_DNA"/>
</dbReference>
<evidence type="ECO:0000313" key="3">
    <source>
        <dbReference type="Proteomes" id="UP001174209"/>
    </source>
</evidence>
<accession>A0ABT8JWP9</accession>
<evidence type="ECO:0000256" key="1">
    <source>
        <dbReference type="SAM" id="Phobius"/>
    </source>
</evidence>
<keyword evidence="1" id="KW-0472">Membrane</keyword>
<protein>
    <submittedName>
        <fullName evidence="2">CU044_5270 family protein</fullName>
    </submittedName>
</protein>
<comment type="caution">
    <text evidence="2">The sequence shown here is derived from an EMBL/GenBank/DDBJ whole genome shotgun (WGS) entry which is preliminary data.</text>
</comment>
<keyword evidence="1" id="KW-1133">Transmembrane helix</keyword>
<dbReference type="NCBIfam" id="NF038083">
    <property type="entry name" value="CU044_5270_fam"/>
    <property type="match status" value="1"/>
</dbReference>
<feature type="transmembrane region" description="Helical" evidence="1">
    <location>
        <begin position="70"/>
        <end position="92"/>
    </location>
</feature>
<organism evidence="2 3">
    <name type="scientific">Arthrobacter burdickii</name>
    <dbReference type="NCBI Taxonomy" id="3035920"/>
    <lineage>
        <taxon>Bacteria</taxon>
        <taxon>Bacillati</taxon>
        <taxon>Actinomycetota</taxon>
        <taxon>Actinomycetes</taxon>
        <taxon>Micrococcales</taxon>
        <taxon>Micrococcaceae</taxon>
        <taxon>Arthrobacter</taxon>
    </lineage>
</organism>
<dbReference type="InterPro" id="IPR047789">
    <property type="entry name" value="CU044_5270-like"/>
</dbReference>
<keyword evidence="3" id="KW-1185">Reference proteome</keyword>
<dbReference type="RefSeq" id="WP_301224269.1">
    <property type="nucleotide sequence ID" value="NZ_JAROCG010000001.1"/>
</dbReference>
<reference evidence="2" key="1">
    <citation type="submission" date="2023-06" db="EMBL/GenBank/DDBJ databases">
        <title>MT1 and MT2 Draft Genomes of Novel Species.</title>
        <authorList>
            <person name="Venkateswaran K."/>
        </authorList>
    </citation>
    <scope>NUCLEOTIDE SEQUENCE</scope>
    <source>
        <strain evidence="2">IIF3SC-B10</strain>
    </source>
</reference>